<keyword evidence="8 12" id="KW-0862">Zinc</keyword>
<evidence type="ECO:0000313" key="15">
    <source>
        <dbReference type="Proteomes" id="UP000463983"/>
    </source>
</evidence>
<dbReference type="InterPro" id="IPR001915">
    <property type="entry name" value="Peptidase_M48"/>
</dbReference>
<feature type="binding site" evidence="12">
    <location>
        <position position="148"/>
    </location>
    <ligand>
        <name>Zn(2+)</name>
        <dbReference type="ChEBI" id="CHEBI:29105"/>
        <note>catalytic</note>
    </ligand>
</feature>
<keyword evidence="5 12" id="KW-0812">Transmembrane</keyword>
<keyword evidence="10 12" id="KW-0482">Metalloprotease</keyword>
<evidence type="ECO:0000256" key="7">
    <source>
        <dbReference type="ARBA" id="ARBA00022801"/>
    </source>
</evidence>
<evidence type="ECO:0000259" key="13">
    <source>
        <dbReference type="Pfam" id="PF01435"/>
    </source>
</evidence>
<evidence type="ECO:0000256" key="10">
    <source>
        <dbReference type="ARBA" id="ARBA00023049"/>
    </source>
</evidence>
<keyword evidence="6 12" id="KW-0479">Metal-binding</keyword>
<feature type="active site" evidence="12">
    <location>
        <position position="145"/>
    </location>
</feature>
<evidence type="ECO:0000256" key="4">
    <source>
        <dbReference type="ARBA" id="ARBA00022670"/>
    </source>
</evidence>
<keyword evidence="15" id="KW-1185">Reference proteome</keyword>
<dbReference type="Proteomes" id="UP000463983">
    <property type="component" value="Chromosome"/>
</dbReference>
<name>A0A857N658_9BACT</name>
<evidence type="ECO:0000313" key="14">
    <source>
        <dbReference type="EMBL" id="QHO63627.1"/>
    </source>
</evidence>
<dbReference type="PANTHER" id="PTHR43221:SF1">
    <property type="entry name" value="PROTEASE HTPX"/>
    <property type="match status" value="1"/>
</dbReference>
<evidence type="ECO:0000256" key="3">
    <source>
        <dbReference type="ARBA" id="ARBA00022475"/>
    </source>
</evidence>
<proteinExistence type="inferred from homology"/>
<sequence>MINVYERVEVNKRKSALVVLGFIVFVAAVAYVFSQALGYGLDMVGIALILSGVMSFASYYWSDKIILSLSGAREADRDRDFEFYTVAENLAMAARLPKPRLYVIEDTAMNAFATGRDPDHAVVVATTGLLDRLDRSELEGVVAHELAHVKNYDIRLMGVVAILVGLVALLADWFLRISAWGGGRKRDNEGNNQLQAILMIVGILLALLAPLVANLIKLAISRRREFLADAEAAKLTRYPEGLARALEKISKDSEPLEAANKATAHLYISDPLKNRHDAIGWFAGLFNTHPPVEERIAALRA</sequence>
<dbReference type="GO" id="GO:0005886">
    <property type="term" value="C:plasma membrane"/>
    <property type="evidence" value="ECO:0007669"/>
    <property type="project" value="UniProtKB-SubCell"/>
</dbReference>
<evidence type="ECO:0000256" key="11">
    <source>
        <dbReference type="ARBA" id="ARBA00023136"/>
    </source>
</evidence>
<dbReference type="PANTHER" id="PTHR43221">
    <property type="entry name" value="PROTEASE HTPX"/>
    <property type="match status" value="1"/>
</dbReference>
<feature type="transmembrane region" description="Helical" evidence="12">
    <location>
        <begin position="16"/>
        <end position="33"/>
    </location>
</feature>
<comment type="subcellular location">
    <subcellularLocation>
        <location evidence="1 12">Cell membrane</location>
        <topology evidence="1 12">Multi-pass membrane protein</topology>
    </subcellularLocation>
</comment>
<accession>A0A857N658</accession>
<feature type="transmembrane region" description="Helical" evidence="12">
    <location>
        <begin position="156"/>
        <end position="175"/>
    </location>
</feature>
<comment type="similarity">
    <text evidence="2 12">Belongs to the peptidase M48B family.</text>
</comment>
<dbReference type="RefSeq" id="WP_161932000.1">
    <property type="nucleotide sequence ID" value="NZ_CP047901.1"/>
</dbReference>
<evidence type="ECO:0000256" key="9">
    <source>
        <dbReference type="ARBA" id="ARBA00022989"/>
    </source>
</evidence>
<evidence type="ECO:0000256" key="2">
    <source>
        <dbReference type="ARBA" id="ARBA00009779"/>
    </source>
</evidence>
<dbReference type="HAMAP" id="MF_00188">
    <property type="entry name" value="Pept_M48_protease_HtpX"/>
    <property type="match status" value="1"/>
</dbReference>
<comment type="cofactor">
    <cofactor evidence="12">
        <name>Zn(2+)</name>
        <dbReference type="ChEBI" id="CHEBI:29105"/>
    </cofactor>
    <text evidence="12">Binds 1 zinc ion per subunit.</text>
</comment>
<dbReference type="EMBL" id="CP047901">
    <property type="protein sequence ID" value="QHO63627.1"/>
    <property type="molecule type" value="Genomic_DNA"/>
</dbReference>
<dbReference type="CDD" id="cd07340">
    <property type="entry name" value="M48B_Htpx_like"/>
    <property type="match status" value="1"/>
</dbReference>
<dbReference type="KEGG" id="caqa:MICH65_0646"/>
<dbReference type="GO" id="GO:0008270">
    <property type="term" value="F:zinc ion binding"/>
    <property type="evidence" value="ECO:0007669"/>
    <property type="project" value="UniProtKB-UniRule"/>
</dbReference>
<protein>
    <recommendedName>
        <fullName evidence="12">Protease HtpX homolog</fullName>
        <ecNumber evidence="12">3.4.24.-</ecNumber>
    </recommendedName>
</protein>
<dbReference type="EC" id="3.4.24.-" evidence="12"/>
<keyword evidence="3 12" id="KW-1003">Cell membrane</keyword>
<evidence type="ECO:0000256" key="6">
    <source>
        <dbReference type="ARBA" id="ARBA00022723"/>
    </source>
</evidence>
<dbReference type="GO" id="GO:0004222">
    <property type="term" value="F:metalloendopeptidase activity"/>
    <property type="evidence" value="ECO:0007669"/>
    <property type="project" value="UniProtKB-UniRule"/>
</dbReference>
<feature type="transmembrane region" description="Helical" evidence="12">
    <location>
        <begin position="39"/>
        <end position="61"/>
    </location>
</feature>
<organism evidence="14 15">
    <name type="scientific">Candidatus Chazhemtobacterium aquaticus</name>
    <dbReference type="NCBI Taxonomy" id="2715735"/>
    <lineage>
        <taxon>Bacteria</taxon>
        <taxon>Candidatus Chazhemtobacteraceae</taxon>
        <taxon>Candidatus Chazhemtobacterium</taxon>
    </lineage>
</organism>
<dbReference type="InterPro" id="IPR022919">
    <property type="entry name" value="Pept_M48_protease_HtpX"/>
</dbReference>
<keyword evidence="9 12" id="KW-1133">Transmembrane helix</keyword>
<reference evidence="15" key="1">
    <citation type="journal article" date="2020" name="Microorganisms">
        <title>Complete Genome of a Member of a New Bacterial Lineage in the Microgenomates Group Reveals an Unusual Nucleotide Composition Disparity Between Two Strands of DNA and Limited Metabolic Potential.</title>
        <authorList>
            <person name="Kadnikov V.V."/>
            <person name="Mardanov A.V."/>
            <person name="Beletsky A.V."/>
            <person name="Karnachuk O.V."/>
            <person name="Ravin N.V."/>
        </authorList>
    </citation>
    <scope>NUCLEOTIDE SEQUENCE [LARGE SCALE GENOMIC DNA]</scope>
</reference>
<gene>
    <name evidence="12" type="primary">htpX</name>
    <name evidence="14" type="ORF">MICH65_0646</name>
</gene>
<evidence type="ECO:0000256" key="12">
    <source>
        <dbReference type="HAMAP-Rule" id="MF_00188"/>
    </source>
</evidence>
<keyword evidence="4 12" id="KW-0645">Protease</keyword>
<feature type="domain" description="Peptidase M48" evidence="13">
    <location>
        <begin position="85"/>
        <end position="300"/>
    </location>
</feature>
<dbReference type="AlphaFoldDB" id="A0A857N658"/>
<dbReference type="Gene3D" id="3.30.2010.10">
    <property type="entry name" value="Metalloproteases ('zincins'), catalytic domain"/>
    <property type="match status" value="1"/>
</dbReference>
<keyword evidence="7 12" id="KW-0378">Hydrolase</keyword>
<feature type="transmembrane region" description="Helical" evidence="12">
    <location>
        <begin position="195"/>
        <end position="216"/>
    </location>
</feature>
<evidence type="ECO:0000256" key="8">
    <source>
        <dbReference type="ARBA" id="ARBA00022833"/>
    </source>
</evidence>
<evidence type="ECO:0000256" key="5">
    <source>
        <dbReference type="ARBA" id="ARBA00022692"/>
    </source>
</evidence>
<dbReference type="GO" id="GO:0006508">
    <property type="term" value="P:proteolysis"/>
    <property type="evidence" value="ECO:0007669"/>
    <property type="project" value="UniProtKB-KW"/>
</dbReference>
<dbReference type="InterPro" id="IPR050083">
    <property type="entry name" value="HtpX_protease"/>
</dbReference>
<feature type="binding site" evidence="12">
    <location>
        <position position="144"/>
    </location>
    <ligand>
        <name>Zn(2+)</name>
        <dbReference type="ChEBI" id="CHEBI:29105"/>
        <note>catalytic</note>
    </ligand>
</feature>
<dbReference type="Pfam" id="PF01435">
    <property type="entry name" value="Peptidase_M48"/>
    <property type="match status" value="1"/>
</dbReference>
<feature type="binding site" evidence="12">
    <location>
        <position position="225"/>
    </location>
    <ligand>
        <name>Zn(2+)</name>
        <dbReference type="ChEBI" id="CHEBI:29105"/>
        <note>catalytic</note>
    </ligand>
</feature>
<keyword evidence="11 12" id="KW-0472">Membrane</keyword>
<evidence type="ECO:0000256" key="1">
    <source>
        <dbReference type="ARBA" id="ARBA00004651"/>
    </source>
</evidence>